<dbReference type="Pfam" id="PF01435">
    <property type="entry name" value="Peptidase_M48"/>
    <property type="match status" value="1"/>
</dbReference>
<keyword evidence="2" id="KW-0479">Metal-binding</keyword>
<evidence type="ECO:0000256" key="4">
    <source>
        <dbReference type="ARBA" id="ARBA00022833"/>
    </source>
</evidence>
<dbReference type="PANTHER" id="PTHR10120">
    <property type="entry name" value="CAAX PRENYL PROTEASE 1"/>
    <property type="match status" value="1"/>
</dbReference>
<sequence>MSLFKNQLIGLKADNFRHPLDLDATKALKQIPGIDMMVRNLLGPVAEQMFYVENIASSVLVGEKQLPHLHDLLLEACKILDIEPPQLYVKQHPAPNAYTFAMRGKQPFVVLHTSLIDMLTPQETQAVIAHELGHLKCDHSVYLTPVNLLVLAASAVPTVGVMLAQTIQTQLLEWVRCAEFTCDRAALLATQDPKIVMSVLMKLAGGSPTLAPMLNLDAFIAQARAYDEISKTELGEMVKVARTAQLSHPVPVLRAREIDRWASSKEYEKLLQNSSNVDYDGGVAPKGGWRNW</sequence>
<comment type="cofactor">
    <cofactor evidence="6">
        <name>Zn(2+)</name>
        <dbReference type="ChEBI" id="CHEBI:29105"/>
    </cofactor>
    <text evidence="6">Binds 1 zinc ion per subunit.</text>
</comment>
<keyword evidence="5 6" id="KW-0482">Metalloprotease</keyword>
<name>A0A951QM64_9CYAN</name>
<evidence type="ECO:0000256" key="1">
    <source>
        <dbReference type="ARBA" id="ARBA00022670"/>
    </source>
</evidence>
<gene>
    <name evidence="8" type="ORF">KME60_14355</name>
</gene>
<reference evidence="8" key="2">
    <citation type="journal article" date="2022" name="Microbiol. Resour. Announc.">
        <title>Metagenome Sequencing to Explore Phylogenomics of Terrestrial Cyanobacteria.</title>
        <authorList>
            <person name="Ward R.D."/>
            <person name="Stajich J.E."/>
            <person name="Johansen J.R."/>
            <person name="Huntemann M."/>
            <person name="Clum A."/>
            <person name="Foster B."/>
            <person name="Foster B."/>
            <person name="Roux S."/>
            <person name="Palaniappan K."/>
            <person name="Varghese N."/>
            <person name="Mukherjee S."/>
            <person name="Reddy T.B.K."/>
            <person name="Daum C."/>
            <person name="Copeland A."/>
            <person name="Chen I.A."/>
            <person name="Ivanova N.N."/>
            <person name="Kyrpides N.C."/>
            <person name="Shapiro N."/>
            <person name="Eloe-Fadrosh E.A."/>
            <person name="Pietrasiak N."/>
        </authorList>
    </citation>
    <scope>NUCLEOTIDE SEQUENCE</scope>
    <source>
        <strain evidence="8">GSE-NOS-MK-12-04C</strain>
    </source>
</reference>
<dbReference type="GO" id="GO:0006508">
    <property type="term" value="P:proteolysis"/>
    <property type="evidence" value="ECO:0007669"/>
    <property type="project" value="UniProtKB-KW"/>
</dbReference>
<evidence type="ECO:0000256" key="3">
    <source>
        <dbReference type="ARBA" id="ARBA00022801"/>
    </source>
</evidence>
<proteinExistence type="inferred from homology"/>
<protein>
    <submittedName>
        <fullName evidence="8">M48 family metallopeptidase</fullName>
    </submittedName>
</protein>
<evidence type="ECO:0000313" key="8">
    <source>
        <dbReference type="EMBL" id="MBW4668567.1"/>
    </source>
</evidence>
<evidence type="ECO:0000313" key="9">
    <source>
        <dbReference type="Proteomes" id="UP000729701"/>
    </source>
</evidence>
<dbReference type="Proteomes" id="UP000729701">
    <property type="component" value="Unassembled WGS sequence"/>
</dbReference>
<dbReference type="CDD" id="cd07325">
    <property type="entry name" value="M48_Ste24p_like"/>
    <property type="match status" value="1"/>
</dbReference>
<dbReference type="EMBL" id="JAHHGZ010000013">
    <property type="protein sequence ID" value="MBW4668567.1"/>
    <property type="molecule type" value="Genomic_DNA"/>
</dbReference>
<reference evidence="8" key="1">
    <citation type="submission" date="2021-05" db="EMBL/GenBank/DDBJ databases">
        <authorList>
            <person name="Pietrasiak N."/>
            <person name="Ward R."/>
            <person name="Stajich J.E."/>
            <person name="Kurbessoian T."/>
        </authorList>
    </citation>
    <scope>NUCLEOTIDE SEQUENCE</scope>
    <source>
        <strain evidence="8">GSE-NOS-MK-12-04C</strain>
    </source>
</reference>
<dbReference type="FunFam" id="3.30.2010.10:FF:000007">
    <property type="entry name" value="Peptidase M48 family protein"/>
    <property type="match status" value="1"/>
</dbReference>
<dbReference type="GO" id="GO:0046872">
    <property type="term" value="F:metal ion binding"/>
    <property type="evidence" value="ECO:0007669"/>
    <property type="project" value="UniProtKB-KW"/>
</dbReference>
<evidence type="ECO:0000256" key="5">
    <source>
        <dbReference type="ARBA" id="ARBA00023049"/>
    </source>
</evidence>
<accession>A0A951QM64</accession>
<evidence type="ECO:0000256" key="6">
    <source>
        <dbReference type="RuleBase" id="RU003983"/>
    </source>
</evidence>
<comment type="caution">
    <text evidence="8">The sequence shown here is derived from an EMBL/GenBank/DDBJ whole genome shotgun (WGS) entry which is preliminary data.</text>
</comment>
<comment type="similarity">
    <text evidence="6">Belongs to the peptidase M48 family.</text>
</comment>
<evidence type="ECO:0000256" key="2">
    <source>
        <dbReference type="ARBA" id="ARBA00022723"/>
    </source>
</evidence>
<evidence type="ECO:0000259" key="7">
    <source>
        <dbReference type="Pfam" id="PF01435"/>
    </source>
</evidence>
<organism evidence="8 9">
    <name type="scientific">Cyanomargarita calcarea GSE-NOS-MK-12-04C</name>
    <dbReference type="NCBI Taxonomy" id="2839659"/>
    <lineage>
        <taxon>Bacteria</taxon>
        <taxon>Bacillati</taxon>
        <taxon>Cyanobacteriota</taxon>
        <taxon>Cyanophyceae</taxon>
        <taxon>Nostocales</taxon>
        <taxon>Cyanomargaritaceae</taxon>
        <taxon>Cyanomargarita</taxon>
    </lineage>
</organism>
<keyword evidence="4 6" id="KW-0862">Zinc</keyword>
<dbReference type="InterPro" id="IPR001915">
    <property type="entry name" value="Peptidase_M48"/>
</dbReference>
<dbReference type="GO" id="GO:0004222">
    <property type="term" value="F:metalloendopeptidase activity"/>
    <property type="evidence" value="ECO:0007669"/>
    <property type="project" value="InterPro"/>
</dbReference>
<keyword evidence="3 6" id="KW-0378">Hydrolase</keyword>
<dbReference type="Gene3D" id="3.30.2010.10">
    <property type="entry name" value="Metalloproteases ('zincins'), catalytic domain"/>
    <property type="match status" value="1"/>
</dbReference>
<feature type="domain" description="Peptidase M48" evidence="7">
    <location>
        <begin position="67"/>
        <end position="261"/>
    </location>
</feature>
<dbReference type="AlphaFoldDB" id="A0A951QM64"/>
<keyword evidence="1 6" id="KW-0645">Protease</keyword>